<accession>A0A8S9M7K1</accession>
<comment type="caution">
    <text evidence="1">The sequence shown here is derived from an EMBL/GenBank/DDBJ whole genome shotgun (WGS) entry which is preliminary data.</text>
</comment>
<protein>
    <recommendedName>
        <fullName evidence="2">DUF223 domain-containing protein</fullName>
    </recommendedName>
</protein>
<dbReference type="AlphaFoldDB" id="A0A8S9M7K1"/>
<evidence type="ECO:0008006" key="2">
    <source>
        <dbReference type="Google" id="ProtNLM"/>
    </source>
</evidence>
<sequence length="299" mass="35390">MELKCIHDIPHMRNINYPIDIMGAVFNTETHFDNPARPKIVFYIRGNMGRGEVIVVLKMWRIRSYFDDDDDDIWLETEGGLSDFSFNPRFLEVEGTKMEMTIYSGSAYRFRDQENQEGQWVEIFRVEFDHVYQGFNTTNSRFKLSATPDNKFHIIDPLNNHLYMEFKCIHDIPHIRNINYPMDIMGVVFNTEVHFDDPARPNMSEIKCVATGDYANAFRDGFENIRSRGGVIVVLKTWRSRRYLDDDDKWHETKGRLSDFRFNPRLPQVEEFRQSLLNSDPYDFKSYEIALIYFLVQGV</sequence>
<dbReference type="EMBL" id="QGKY02000089">
    <property type="protein sequence ID" value="KAF2614972.1"/>
    <property type="molecule type" value="Genomic_DNA"/>
</dbReference>
<name>A0A8S9M7K1_BRACR</name>
<gene>
    <name evidence="1" type="ORF">F2Q70_00011469</name>
</gene>
<organism evidence="1">
    <name type="scientific">Brassica cretica</name>
    <name type="common">Mustard</name>
    <dbReference type="NCBI Taxonomy" id="69181"/>
    <lineage>
        <taxon>Eukaryota</taxon>
        <taxon>Viridiplantae</taxon>
        <taxon>Streptophyta</taxon>
        <taxon>Embryophyta</taxon>
        <taxon>Tracheophyta</taxon>
        <taxon>Spermatophyta</taxon>
        <taxon>Magnoliopsida</taxon>
        <taxon>eudicotyledons</taxon>
        <taxon>Gunneridae</taxon>
        <taxon>Pentapetalae</taxon>
        <taxon>rosids</taxon>
        <taxon>malvids</taxon>
        <taxon>Brassicales</taxon>
        <taxon>Brassicaceae</taxon>
        <taxon>Brassiceae</taxon>
        <taxon>Brassica</taxon>
    </lineage>
</organism>
<evidence type="ECO:0000313" key="1">
    <source>
        <dbReference type="EMBL" id="KAF2614972.1"/>
    </source>
</evidence>
<dbReference type="CDD" id="cd04481">
    <property type="entry name" value="RPA1_DBD_B_like"/>
    <property type="match status" value="1"/>
</dbReference>
<proteinExistence type="predicted"/>
<reference evidence="1" key="1">
    <citation type="submission" date="2019-12" db="EMBL/GenBank/DDBJ databases">
        <title>Genome sequencing and annotation of Brassica cretica.</title>
        <authorList>
            <person name="Studholme D.J."/>
            <person name="Sarris P.F."/>
        </authorList>
    </citation>
    <scope>NUCLEOTIDE SEQUENCE</scope>
    <source>
        <strain evidence="1">PFS-102/07</strain>
        <tissue evidence="1">Leaf</tissue>
    </source>
</reference>